<dbReference type="OrthoDB" id="9815533at2"/>
<dbReference type="CDD" id="cd06261">
    <property type="entry name" value="TM_PBP2"/>
    <property type="match status" value="1"/>
</dbReference>
<feature type="transmembrane region" description="Helical" evidence="8">
    <location>
        <begin position="146"/>
        <end position="166"/>
    </location>
</feature>
<dbReference type="SUPFAM" id="SSF161098">
    <property type="entry name" value="MetI-like"/>
    <property type="match status" value="1"/>
</dbReference>
<evidence type="ECO:0000256" key="3">
    <source>
        <dbReference type="ARBA" id="ARBA00022475"/>
    </source>
</evidence>
<evidence type="ECO:0000256" key="8">
    <source>
        <dbReference type="RuleBase" id="RU363032"/>
    </source>
</evidence>
<keyword evidence="5 8" id="KW-0812">Transmembrane</keyword>
<name>A0A370LD46_9HYPH</name>
<dbReference type="Gene3D" id="1.10.3720.10">
    <property type="entry name" value="MetI-like"/>
    <property type="match status" value="1"/>
</dbReference>
<dbReference type="GO" id="GO:0005886">
    <property type="term" value="C:plasma membrane"/>
    <property type="evidence" value="ECO:0007669"/>
    <property type="project" value="UniProtKB-SubCell"/>
</dbReference>
<dbReference type="Pfam" id="PF00528">
    <property type="entry name" value="BPD_transp_1"/>
    <property type="match status" value="1"/>
</dbReference>
<feature type="domain" description="ABC transmembrane type-1" evidence="9">
    <location>
        <begin position="82"/>
        <end position="271"/>
    </location>
</feature>
<keyword evidence="4" id="KW-0997">Cell inner membrane</keyword>
<evidence type="ECO:0000313" key="11">
    <source>
        <dbReference type="Proteomes" id="UP000255207"/>
    </source>
</evidence>
<dbReference type="InterPro" id="IPR000515">
    <property type="entry name" value="MetI-like"/>
</dbReference>
<gene>
    <name evidence="10" type="ORF">DWE98_04320</name>
</gene>
<dbReference type="PROSITE" id="PS50928">
    <property type="entry name" value="ABC_TM1"/>
    <property type="match status" value="1"/>
</dbReference>
<feature type="transmembrane region" description="Helical" evidence="8">
    <location>
        <begin position="206"/>
        <end position="231"/>
    </location>
</feature>
<dbReference type="PANTHER" id="PTHR43357:SF4">
    <property type="entry name" value="INNER MEMBRANE ABC TRANSPORTER PERMEASE PROTEIN YDCV"/>
    <property type="match status" value="1"/>
</dbReference>
<evidence type="ECO:0000256" key="6">
    <source>
        <dbReference type="ARBA" id="ARBA00022989"/>
    </source>
</evidence>
<keyword evidence="3" id="KW-1003">Cell membrane</keyword>
<dbReference type="EMBL" id="QQTP01000001">
    <property type="protein sequence ID" value="RDJ29760.1"/>
    <property type="molecule type" value="Genomic_DNA"/>
</dbReference>
<comment type="subcellular location">
    <subcellularLocation>
        <location evidence="1">Cell inner membrane</location>
        <topology evidence="1">Multi-pass membrane protein</topology>
    </subcellularLocation>
    <subcellularLocation>
        <location evidence="8">Cell membrane</location>
        <topology evidence="8">Multi-pass membrane protein</topology>
    </subcellularLocation>
</comment>
<feature type="transmembrane region" description="Helical" evidence="8">
    <location>
        <begin position="251"/>
        <end position="274"/>
    </location>
</feature>
<proteinExistence type="inferred from homology"/>
<comment type="similarity">
    <text evidence="8">Belongs to the binding-protein-dependent transport system permease family.</text>
</comment>
<feature type="transmembrane region" description="Helical" evidence="8">
    <location>
        <begin position="86"/>
        <end position="108"/>
    </location>
</feature>
<dbReference type="InterPro" id="IPR035906">
    <property type="entry name" value="MetI-like_sf"/>
</dbReference>
<dbReference type="Proteomes" id="UP000255207">
    <property type="component" value="Unassembled WGS sequence"/>
</dbReference>
<evidence type="ECO:0000256" key="1">
    <source>
        <dbReference type="ARBA" id="ARBA00004429"/>
    </source>
</evidence>
<evidence type="ECO:0000259" key="9">
    <source>
        <dbReference type="PROSITE" id="PS50928"/>
    </source>
</evidence>
<evidence type="ECO:0000313" key="10">
    <source>
        <dbReference type="EMBL" id="RDJ29760.1"/>
    </source>
</evidence>
<dbReference type="AlphaFoldDB" id="A0A370LD46"/>
<dbReference type="PANTHER" id="PTHR43357">
    <property type="entry name" value="INNER MEMBRANE ABC TRANSPORTER PERMEASE PROTEIN YDCV"/>
    <property type="match status" value="1"/>
</dbReference>
<accession>A0A370LD46</accession>
<evidence type="ECO:0000256" key="2">
    <source>
        <dbReference type="ARBA" id="ARBA00022448"/>
    </source>
</evidence>
<sequence>MVSDLAAPNSIPGPRRRKRRFDAAHLALVAYVVLFVLFILAPLVVVVGSSFEPRELLRFPPQGLSLRWYYQALNSDLFVGAAWNSLIIAIFATLGALLLGVPAAYGLARFDFKGREAVSGLLNSPLLVPELVMGLALLQILAGLQIASSVLTLTLGHILICLPYVVRTINSAIVGVDRSVEEAAANLGAARWRIYLTILLPIIRPALYAAILFSFLMSFDNAVLSLFLVSARTSTLPISVYNYVQYSLDPAIAAVSTLLMAVSVVALFTVSRLVPLDRIKQ</sequence>
<organism evidence="10 11">
    <name type="scientific">Bosea caraganae</name>
    <dbReference type="NCBI Taxonomy" id="2763117"/>
    <lineage>
        <taxon>Bacteria</taxon>
        <taxon>Pseudomonadati</taxon>
        <taxon>Pseudomonadota</taxon>
        <taxon>Alphaproteobacteria</taxon>
        <taxon>Hyphomicrobiales</taxon>
        <taxon>Boseaceae</taxon>
        <taxon>Bosea</taxon>
    </lineage>
</organism>
<feature type="transmembrane region" description="Helical" evidence="8">
    <location>
        <begin position="26"/>
        <end position="51"/>
    </location>
</feature>
<feature type="transmembrane region" description="Helical" evidence="8">
    <location>
        <begin position="120"/>
        <end position="140"/>
    </location>
</feature>
<evidence type="ECO:0000256" key="4">
    <source>
        <dbReference type="ARBA" id="ARBA00022519"/>
    </source>
</evidence>
<keyword evidence="6 8" id="KW-1133">Transmembrane helix</keyword>
<keyword evidence="7 8" id="KW-0472">Membrane</keyword>
<dbReference type="GO" id="GO:0055085">
    <property type="term" value="P:transmembrane transport"/>
    <property type="evidence" value="ECO:0007669"/>
    <property type="project" value="InterPro"/>
</dbReference>
<keyword evidence="11" id="KW-1185">Reference proteome</keyword>
<reference evidence="11" key="1">
    <citation type="submission" date="2018-07" db="EMBL/GenBank/DDBJ databases">
        <authorList>
            <person name="Safronova V.I."/>
            <person name="Chirak E.R."/>
            <person name="Sazanova A.L."/>
        </authorList>
    </citation>
    <scope>NUCLEOTIDE SEQUENCE [LARGE SCALE GENOMIC DNA]</scope>
    <source>
        <strain evidence="11">RCAM04685</strain>
    </source>
</reference>
<comment type="caution">
    <text evidence="10">The sequence shown here is derived from an EMBL/GenBank/DDBJ whole genome shotgun (WGS) entry which is preliminary data.</text>
</comment>
<protein>
    <submittedName>
        <fullName evidence="10">ABC transporter permease</fullName>
    </submittedName>
</protein>
<evidence type="ECO:0000256" key="5">
    <source>
        <dbReference type="ARBA" id="ARBA00022692"/>
    </source>
</evidence>
<keyword evidence="2 8" id="KW-0813">Transport</keyword>
<evidence type="ECO:0000256" key="7">
    <source>
        <dbReference type="ARBA" id="ARBA00023136"/>
    </source>
</evidence>